<keyword evidence="3" id="KW-1185">Reference proteome</keyword>
<keyword evidence="1" id="KW-0245">EGF-like domain</keyword>
<feature type="disulfide bond" evidence="1">
    <location>
        <begin position="144"/>
        <end position="153"/>
    </location>
</feature>
<dbReference type="InterPro" id="IPR003609">
    <property type="entry name" value="Pan_app"/>
</dbReference>
<evidence type="ECO:0000313" key="3">
    <source>
        <dbReference type="Proteomes" id="UP001152795"/>
    </source>
</evidence>
<sequence length="383" mass="44126">MATALIRMPWLFLLVFVKMTQVNSQQGFTLVKYANVMQSLGKIKEVTVRSISECLQHCVSDCQCSRFDIREADMNCYLRRHRNETLKPQNGYSHFDIKQKPQEHCDAMGQCRSSINCCLTSNPCYNNATCAPTEDIRARFKCKCPERFTGKQCDKCASGYTGEHCQTRITSCRGYANGSRIPGIYDIRPSHDDKNKTLKVFCDFEKDSNISWTLMQSYSLEHNKMYQKPFYTDFPQNVGKLRNNFVKNSWFSYRLGKAVMESIQSDSIKWRVTCDFDKNLTAIKTDFMQGSKADVDIMKFNGFGICKKVDYVNIRGYHCSNCTAVLYQSSVYPFYIDARMSATKCEFTVENPKWCLLGGEDSFGLYNCVHPEHSMQCNTEVHH</sequence>
<dbReference type="Proteomes" id="UP001152795">
    <property type="component" value="Unassembled WGS sequence"/>
</dbReference>
<dbReference type="SUPFAM" id="SSF56496">
    <property type="entry name" value="Fibrinogen C-terminal domain-like"/>
    <property type="match status" value="1"/>
</dbReference>
<proteinExistence type="predicted"/>
<dbReference type="Pfam" id="PF00008">
    <property type="entry name" value="EGF"/>
    <property type="match status" value="1"/>
</dbReference>
<organism evidence="2 3">
    <name type="scientific">Paramuricea clavata</name>
    <name type="common">Red gorgonian</name>
    <name type="synonym">Violescent sea-whip</name>
    <dbReference type="NCBI Taxonomy" id="317549"/>
    <lineage>
        <taxon>Eukaryota</taxon>
        <taxon>Metazoa</taxon>
        <taxon>Cnidaria</taxon>
        <taxon>Anthozoa</taxon>
        <taxon>Octocorallia</taxon>
        <taxon>Malacalcyonacea</taxon>
        <taxon>Plexauridae</taxon>
        <taxon>Paramuricea</taxon>
    </lineage>
</organism>
<comment type="caution">
    <text evidence="2">The sequence shown here is derived from an EMBL/GenBank/DDBJ whole genome shotgun (WGS) entry which is preliminary data.</text>
</comment>
<keyword evidence="2" id="KW-0670">Pyruvate</keyword>
<dbReference type="PROSITE" id="PS50948">
    <property type="entry name" value="PAN"/>
    <property type="match status" value="1"/>
</dbReference>
<dbReference type="PROSITE" id="PS01248">
    <property type="entry name" value="EGF_LAM_1"/>
    <property type="match status" value="1"/>
</dbReference>
<accession>A0A6S7GNF9</accession>
<dbReference type="AlphaFoldDB" id="A0A6S7GNF9"/>
<dbReference type="InterPro" id="IPR014716">
    <property type="entry name" value="Fibrinogen_a/b/g_C_1"/>
</dbReference>
<dbReference type="Pfam" id="PF00024">
    <property type="entry name" value="PAN_1"/>
    <property type="match status" value="1"/>
</dbReference>
<dbReference type="OrthoDB" id="5977329at2759"/>
<comment type="caution">
    <text evidence="1">Lacks conserved residue(s) required for the propagation of feature annotation.</text>
</comment>
<dbReference type="PROSITE" id="PS00022">
    <property type="entry name" value="EGF_1"/>
    <property type="match status" value="1"/>
</dbReference>
<evidence type="ECO:0000313" key="2">
    <source>
        <dbReference type="EMBL" id="CAB3993215.1"/>
    </source>
</evidence>
<dbReference type="PROSITE" id="PS50026">
    <property type="entry name" value="EGF_3"/>
    <property type="match status" value="1"/>
</dbReference>
<gene>
    <name evidence="2" type="ORF">PACLA_8A069629</name>
</gene>
<dbReference type="EMBL" id="CACRXK020002210">
    <property type="protein sequence ID" value="CAB3993215.1"/>
    <property type="molecule type" value="Genomic_DNA"/>
</dbReference>
<dbReference type="SUPFAM" id="SSF57196">
    <property type="entry name" value="EGF/Laminin"/>
    <property type="match status" value="1"/>
</dbReference>
<dbReference type="CDD" id="cd00054">
    <property type="entry name" value="EGF_CA"/>
    <property type="match status" value="1"/>
</dbReference>
<dbReference type="InterPro" id="IPR036056">
    <property type="entry name" value="Fibrinogen-like_C"/>
</dbReference>
<dbReference type="InterPro" id="IPR000742">
    <property type="entry name" value="EGF"/>
</dbReference>
<keyword evidence="1" id="KW-1015">Disulfide bond</keyword>
<evidence type="ECO:0000256" key="1">
    <source>
        <dbReference type="PROSITE-ProRule" id="PRU00076"/>
    </source>
</evidence>
<dbReference type="Gene3D" id="3.90.215.10">
    <property type="entry name" value="Gamma Fibrinogen, chain A, domain 1"/>
    <property type="match status" value="1"/>
</dbReference>
<name>A0A6S7GNF9_PARCT</name>
<dbReference type="Gene3D" id="2.10.25.10">
    <property type="entry name" value="Laminin"/>
    <property type="match status" value="1"/>
</dbReference>
<reference evidence="2" key="1">
    <citation type="submission" date="2020-04" db="EMBL/GenBank/DDBJ databases">
        <authorList>
            <person name="Alioto T."/>
            <person name="Alioto T."/>
            <person name="Gomez Garrido J."/>
        </authorList>
    </citation>
    <scope>NUCLEOTIDE SEQUENCE</scope>
    <source>
        <strain evidence="2">A484AB</strain>
    </source>
</reference>
<dbReference type="InterPro" id="IPR002049">
    <property type="entry name" value="LE_dom"/>
</dbReference>
<protein>
    <submittedName>
        <fullName evidence="2">Dihydrolipoyllysine-residue acetyltransferase component 3 of pyruvate dehydrogenase complex</fullName>
    </submittedName>
</protein>